<evidence type="ECO:0000313" key="3">
    <source>
        <dbReference type="Proteomes" id="UP000324748"/>
    </source>
</evidence>
<accession>A0A5B0MDI5</accession>
<proteinExistence type="predicted"/>
<comment type="caution">
    <text evidence="2">The sequence shown here is derived from an EMBL/GenBank/DDBJ whole genome shotgun (WGS) entry which is preliminary data.</text>
</comment>
<gene>
    <name evidence="2" type="ORF">PGT21_015595</name>
</gene>
<sequence>MSKTDSVSETITQTTRFLLTSSNYTIWILPMAAKLEDIRIWTYVTGVLKNNEKTPDEELAQLSIVKRLESYSVTNKIKKESKKESSINPPMMLHTCASSQPIEPTPSVSPICVHCKKTGHRPTKCWTKYPEKAPKTPTSHYTHYVHASG</sequence>
<feature type="region of interest" description="Disordered" evidence="1">
    <location>
        <begin position="78"/>
        <end position="100"/>
    </location>
</feature>
<keyword evidence="3" id="KW-1185">Reference proteome</keyword>
<dbReference type="AlphaFoldDB" id="A0A5B0MDI5"/>
<evidence type="ECO:0000313" key="2">
    <source>
        <dbReference type="EMBL" id="KAA1074681.1"/>
    </source>
</evidence>
<dbReference type="OrthoDB" id="10278713at2759"/>
<dbReference type="Proteomes" id="UP000324748">
    <property type="component" value="Unassembled WGS sequence"/>
</dbReference>
<reference evidence="2 3" key="1">
    <citation type="submission" date="2019-05" db="EMBL/GenBank/DDBJ databases">
        <title>Emergence of the Ug99 lineage of the wheat stem rust pathogen through somatic hybridization.</title>
        <authorList>
            <person name="Li F."/>
            <person name="Upadhyaya N.M."/>
            <person name="Sperschneider J."/>
            <person name="Matny O."/>
            <person name="Nguyen-Phuc H."/>
            <person name="Mago R."/>
            <person name="Raley C."/>
            <person name="Miller M.E."/>
            <person name="Silverstein K.A.T."/>
            <person name="Henningsen E."/>
            <person name="Hirsch C.D."/>
            <person name="Visser B."/>
            <person name="Pretorius Z.A."/>
            <person name="Steffenson B.J."/>
            <person name="Schwessinger B."/>
            <person name="Dodds P.N."/>
            <person name="Figueroa M."/>
        </authorList>
    </citation>
    <scope>NUCLEOTIDE SEQUENCE [LARGE SCALE GENOMIC DNA]</scope>
    <source>
        <strain evidence="2">21-0</strain>
    </source>
</reference>
<name>A0A5B0MDI5_PUCGR</name>
<organism evidence="2 3">
    <name type="scientific">Puccinia graminis f. sp. tritici</name>
    <dbReference type="NCBI Taxonomy" id="56615"/>
    <lineage>
        <taxon>Eukaryota</taxon>
        <taxon>Fungi</taxon>
        <taxon>Dikarya</taxon>
        <taxon>Basidiomycota</taxon>
        <taxon>Pucciniomycotina</taxon>
        <taxon>Pucciniomycetes</taxon>
        <taxon>Pucciniales</taxon>
        <taxon>Pucciniaceae</taxon>
        <taxon>Puccinia</taxon>
    </lineage>
</organism>
<evidence type="ECO:0000256" key="1">
    <source>
        <dbReference type="SAM" id="MobiDB-lite"/>
    </source>
</evidence>
<dbReference type="EMBL" id="VSWC01000157">
    <property type="protein sequence ID" value="KAA1074681.1"/>
    <property type="molecule type" value="Genomic_DNA"/>
</dbReference>
<protein>
    <submittedName>
        <fullName evidence="2">Uncharacterized protein</fullName>
    </submittedName>
</protein>